<evidence type="ECO:0008006" key="4">
    <source>
        <dbReference type="Google" id="ProtNLM"/>
    </source>
</evidence>
<evidence type="ECO:0000256" key="1">
    <source>
        <dbReference type="SAM" id="Phobius"/>
    </source>
</evidence>
<sequence>MFLVFFTLPLHLGCLTCDSLPMAQTVFSMLLEQHAAFLLRRSCLKTEIQKKIVYITCQFIQTISSIYCVRCISLVVLLQLWSYFFIFMYQL</sequence>
<feature type="signal peptide" evidence="2">
    <location>
        <begin position="1"/>
        <end position="17"/>
    </location>
</feature>
<dbReference type="EMBL" id="GIFC01004370">
    <property type="protein sequence ID" value="MXU86453.1"/>
    <property type="molecule type" value="Transcribed_RNA"/>
</dbReference>
<proteinExistence type="predicted"/>
<reference evidence="3" key="1">
    <citation type="submission" date="2019-12" db="EMBL/GenBank/DDBJ databases">
        <title>An insight into the sialome of adult female Ixodes ricinus ticks feeding for 6 days.</title>
        <authorList>
            <person name="Perner J."/>
            <person name="Ribeiro J.M.C."/>
        </authorList>
    </citation>
    <scope>NUCLEOTIDE SEQUENCE</scope>
    <source>
        <strain evidence="3">Semi-engorged</strain>
        <tissue evidence="3">Salivary glands</tissue>
    </source>
</reference>
<keyword evidence="2" id="KW-0732">Signal</keyword>
<accession>A0A6B0UH09</accession>
<feature type="transmembrane region" description="Helical" evidence="1">
    <location>
        <begin position="64"/>
        <end position="89"/>
    </location>
</feature>
<organism evidence="3">
    <name type="scientific">Ixodes ricinus</name>
    <name type="common">Common tick</name>
    <name type="synonym">Acarus ricinus</name>
    <dbReference type="NCBI Taxonomy" id="34613"/>
    <lineage>
        <taxon>Eukaryota</taxon>
        <taxon>Metazoa</taxon>
        <taxon>Ecdysozoa</taxon>
        <taxon>Arthropoda</taxon>
        <taxon>Chelicerata</taxon>
        <taxon>Arachnida</taxon>
        <taxon>Acari</taxon>
        <taxon>Parasitiformes</taxon>
        <taxon>Ixodida</taxon>
        <taxon>Ixodoidea</taxon>
        <taxon>Ixodidae</taxon>
        <taxon>Ixodinae</taxon>
        <taxon>Ixodes</taxon>
    </lineage>
</organism>
<dbReference type="AlphaFoldDB" id="A0A6B0UH09"/>
<keyword evidence="1" id="KW-1133">Transmembrane helix</keyword>
<keyword evidence="1" id="KW-0812">Transmembrane</keyword>
<feature type="chain" id="PRO_5025544110" description="Secreted protein" evidence="2">
    <location>
        <begin position="18"/>
        <end position="91"/>
    </location>
</feature>
<evidence type="ECO:0000256" key="2">
    <source>
        <dbReference type="SAM" id="SignalP"/>
    </source>
</evidence>
<evidence type="ECO:0000313" key="3">
    <source>
        <dbReference type="EMBL" id="MXU86453.1"/>
    </source>
</evidence>
<keyword evidence="1" id="KW-0472">Membrane</keyword>
<name>A0A6B0UH09_IXORI</name>
<protein>
    <recommendedName>
        <fullName evidence="4">Secreted protein</fullName>
    </recommendedName>
</protein>